<dbReference type="InterPro" id="IPR000358">
    <property type="entry name" value="RNR_small_fam"/>
</dbReference>
<evidence type="ECO:0000256" key="4">
    <source>
        <dbReference type="ARBA" id="ARBA00022723"/>
    </source>
</evidence>
<dbReference type="InterPro" id="IPR012348">
    <property type="entry name" value="RNR-like"/>
</dbReference>
<evidence type="ECO:0000256" key="1">
    <source>
        <dbReference type="ARBA" id="ARBA00001962"/>
    </source>
</evidence>
<dbReference type="InterPro" id="IPR030475">
    <property type="entry name" value="RNR_small_AS"/>
</dbReference>
<keyword evidence="6" id="KW-0408">Iron</keyword>
<keyword evidence="9" id="KW-1185">Reference proteome</keyword>
<keyword evidence="8" id="KW-0472">Membrane</keyword>
<sequence length="385" mass="44180">MAPTVADTKENVPYIGGMSIKDKQTTPVKALKEKNQNIPSLKEPVKKTPVKDALSKRRAAFDKDIEPLLMENPRRFVIFPIRFHDIWAMYKKAEASFWTAEEVDLSKDRSDWAKLTKDEKHFISHVLAFFAASDGIVNENLVERFSQEVQVTEARCFYGFQIAMENVHSEMYSLLIDTYIADSQEREYLFNAIETLPCVKKKADWAMKWIAHESATFAERVIAFAAVEGIFFSGSFAAIFWLKKRGLMPGLTFSNELISRDEGLHTDFACLMFKHVVQKPSEEEIVNIIRDAVAIEQEFLTEALPCAMIGMNCDLMKIYIEFVADRLLIELGCQKVYNSENPFDFMEHISLEGKTNFFEKKVGEYQKWGVMANKAENVFTLDADF</sequence>
<accession>A0A6J1SQD3</accession>
<dbReference type="CTD" id="36280"/>
<comment type="similarity">
    <text evidence="2">Belongs to the ribonucleoside diphosphate reductase small chain family.</text>
</comment>
<dbReference type="Pfam" id="PF00268">
    <property type="entry name" value="Ribonuc_red_sm"/>
    <property type="match status" value="1"/>
</dbReference>
<gene>
    <name evidence="10" type="primary">LOC113209610</name>
</gene>
<keyword evidence="7" id="KW-0215">Deoxyribonucleotide synthesis</keyword>
<dbReference type="RefSeq" id="XP_026283018.1">
    <property type="nucleotide sequence ID" value="XM_026427233.2"/>
</dbReference>
<dbReference type="OrthoDB" id="10248373at2759"/>
<proteinExistence type="inferred from homology"/>
<dbReference type="SUPFAM" id="SSF47240">
    <property type="entry name" value="Ferritin-like"/>
    <property type="match status" value="1"/>
</dbReference>
<dbReference type="Proteomes" id="UP000504606">
    <property type="component" value="Unplaced"/>
</dbReference>
<dbReference type="FunFam" id="1.10.620.20:FF:000004">
    <property type="entry name" value="Ribonucleoside-diphosphate reductase subunit M2 B"/>
    <property type="match status" value="1"/>
</dbReference>
<organism evidence="9 10">
    <name type="scientific">Frankliniella occidentalis</name>
    <name type="common">Western flower thrips</name>
    <name type="synonym">Euthrips occidentalis</name>
    <dbReference type="NCBI Taxonomy" id="133901"/>
    <lineage>
        <taxon>Eukaryota</taxon>
        <taxon>Metazoa</taxon>
        <taxon>Ecdysozoa</taxon>
        <taxon>Arthropoda</taxon>
        <taxon>Hexapoda</taxon>
        <taxon>Insecta</taxon>
        <taxon>Pterygota</taxon>
        <taxon>Neoptera</taxon>
        <taxon>Paraneoptera</taxon>
        <taxon>Thysanoptera</taxon>
        <taxon>Terebrantia</taxon>
        <taxon>Thripoidea</taxon>
        <taxon>Thripidae</taxon>
        <taxon>Frankliniella</taxon>
    </lineage>
</organism>
<dbReference type="InterPro" id="IPR033909">
    <property type="entry name" value="RNR_small"/>
</dbReference>
<dbReference type="Gene3D" id="1.10.620.20">
    <property type="entry name" value="Ribonucleotide Reductase, subunit A"/>
    <property type="match status" value="1"/>
</dbReference>
<dbReference type="GO" id="GO:0005829">
    <property type="term" value="C:cytosol"/>
    <property type="evidence" value="ECO:0007669"/>
    <property type="project" value="TreeGrafter"/>
</dbReference>
<evidence type="ECO:0000256" key="5">
    <source>
        <dbReference type="ARBA" id="ARBA00023002"/>
    </source>
</evidence>
<evidence type="ECO:0000313" key="10">
    <source>
        <dbReference type="RefSeq" id="XP_026283018.1"/>
    </source>
</evidence>
<comment type="cofactor">
    <cofactor evidence="1">
        <name>Fe cation</name>
        <dbReference type="ChEBI" id="CHEBI:24875"/>
    </cofactor>
</comment>
<reference evidence="10" key="1">
    <citation type="submission" date="2025-08" db="UniProtKB">
        <authorList>
            <consortium name="RefSeq"/>
        </authorList>
    </citation>
    <scope>IDENTIFICATION</scope>
    <source>
        <tissue evidence="10">Whole organism</tissue>
    </source>
</reference>
<keyword evidence="8" id="KW-1133">Transmembrane helix</keyword>
<dbReference type="EC" id="1.17.4.1" evidence="3"/>
<protein>
    <recommendedName>
        <fullName evidence="3">ribonucleoside-diphosphate reductase</fullName>
        <ecNumber evidence="3">1.17.4.1</ecNumber>
    </recommendedName>
</protein>
<evidence type="ECO:0000256" key="2">
    <source>
        <dbReference type="ARBA" id="ARBA00009303"/>
    </source>
</evidence>
<evidence type="ECO:0000313" key="9">
    <source>
        <dbReference type="Proteomes" id="UP000504606"/>
    </source>
</evidence>
<keyword evidence="4" id="KW-0479">Metal-binding</keyword>
<name>A0A6J1SQD3_FRAOC</name>
<feature type="transmembrane region" description="Helical" evidence="8">
    <location>
        <begin position="221"/>
        <end position="242"/>
    </location>
</feature>
<dbReference type="PROSITE" id="PS00368">
    <property type="entry name" value="RIBORED_SMALL"/>
    <property type="match status" value="1"/>
</dbReference>
<evidence type="ECO:0000256" key="3">
    <source>
        <dbReference type="ARBA" id="ARBA00012274"/>
    </source>
</evidence>
<dbReference type="PANTHER" id="PTHR23409:SF18">
    <property type="entry name" value="RIBONUCLEOSIDE-DIPHOSPHATE REDUCTASE SUBUNIT M2"/>
    <property type="match status" value="1"/>
</dbReference>
<dbReference type="PANTHER" id="PTHR23409">
    <property type="entry name" value="RIBONUCLEOSIDE-DIPHOSPHATE REDUCTASE SMALL CHAIN"/>
    <property type="match status" value="1"/>
</dbReference>
<keyword evidence="5" id="KW-0560">Oxidoreductase</keyword>
<evidence type="ECO:0000256" key="6">
    <source>
        <dbReference type="ARBA" id="ARBA00023004"/>
    </source>
</evidence>
<dbReference type="GO" id="GO:0046872">
    <property type="term" value="F:metal ion binding"/>
    <property type="evidence" value="ECO:0007669"/>
    <property type="project" value="UniProtKB-KW"/>
</dbReference>
<dbReference type="CDD" id="cd01049">
    <property type="entry name" value="RNRR2"/>
    <property type="match status" value="1"/>
</dbReference>
<dbReference type="GeneID" id="113209610"/>
<dbReference type="KEGG" id="foc:113209610"/>
<dbReference type="GO" id="GO:0009263">
    <property type="term" value="P:deoxyribonucleotide biosynthetic process"/>
    <property type="evidence" value="ECO:0007669"/>
    <property type="project" value="UniProtKB-KW"/>
</dbReference>
<dbReference type="InterPro" id="IPR009078">
    <property type="entry name" value="Ferritin-like_SF"/>
</dbReference>
<dbReference type="AlphaFoldDB" id="A0A6J1SQD3"/>
<evidence type="ECO:0000256" key="7">
    <source>
        <dbReference type="ARBA" id="ARBA00023116"/>
    </source>
</evidence>
<keyword evidence="8" id="KW-0812">Transmembrane</keyword>
<dbReference type="GO" id="GO:0004748">
    <property type="term" value="F:ribonucleoside-diphosphate reductase activity, thioredoxin disulfide as acceptor"/>
    <property type="evidence" value="ECO:0007669"/>
    <property type="project" value="UniProtKB-EC"/>
</dbReference>
<evidence type="ECO:0000256" key="8">
    <source>
        <dbReference type="SAM" id="Phobius"/>
    </source>
</evidence>